<name>A0ABQ5NH04_9BACI</name>
<evidence type="ECO:0000256" key="7">
    <source>
        <dbReference type="ARBA" id="ARBA00023137"/>
    </source>
</evidence>
<keyword evidence="5 10" id="KW-0418">Kinase</keyword>
<keyword evidence="7" id="KW-0829">Tyrosine-protein kinase</keyword>
<dbReference type="InterPro" id="IPR025669">
    <property type="entry name" value="AAA_dom"/>
</dbReference>
<keyword evidence="4" id="KW-0547">Nucleotide-binding</keyword>
<keyword evidence="3" id="KW-0808">Transferase</keyword>
<dbReference type="Pfam" id="PF13614">
    <property type="entry name" value="AAA_31"/>
    <property type="match status" value="1"/>
</dbReference>
<sequence length="220" mass="24110">MARKLITISDAMAIPSEQFRTIRTNMKFLQPNQEIKTITVTSAISGEGKTTNVANLAVVFAQEGKKVLLVDADMRKPTLHHTFYLDNDGGLSTVLARQQLWHEAVQQTSIDGLDMITSGPIPPNPMELLATDTLTTVVEEMKATYDIVLFDVPPLLFVADAQIIANLCDGTILVIGAGAVHKKAIVKAKSILTMSQATILGTVLNNVQMKHTHYDQYSEY</sequence>
<organism evidence="10 11">
    <name type="scientific">Lysinibacillus piscis</name>
    <dbReference type="NCBI Taxonomy" id="2518931"/>
    <lineage>
        <taxon>Bacteria</taxon>
        <taxon>Bacillati</taxon>
        <taxon>Bacillota</taxon>
        <taxon>Bacilli</taxon>
        <taxon>Bacillales</taxon>
        <taxon>Bacillaceae</taxon>
        <taxon>Lysinibacillus</taxon>
    </lineage>
</organism>
<comment type="caution">
    <text evidence="10">The sequence shown here is derived from an EMBL/GenBank/DDBJ whole genome shotgun (WGS) entry which is preliminary data.</text>
</comment>
<dbReference type="PANTHER" id="PTHR32309">
    <property type="entry name" value="TYROSINE-PROTEIN KINASE"/>
    <property type="match status" value="1"/>
</dbReference>
<evidence type="ECO:0000313" key="10">
    <source>
        <dbReference type="EMBL" id="GLC87319.1"/>
    </source>
</evidence>
<dbReference type="InterPro" id="IPR005702">
    <property type="entry name" value="Wzc-like_C"/>
</dbReference>
<protein>
    <recommendedName>
        <fullName evidence="2">non-specific protein-tyrosine kinase</fullName>
        <ecNumber evidence="2">2.7.10.2</ecNumber>
    </recommendedName>
</protein>
<proteinExistence type="inferred from homology"/>
<evidence type="ECO:0000256" key="2">
    <source>
        <dbReference type="ARBA" id="ARBA00011903"/>
    </source>
</evidence>
<evidence type="ECO:0000256" key="5">
    <source>
        <dbReference type="ARBA" id="ARBA00022777"/>
    </source>
</evidence>
<evidence type="ECO:0000256" key="6">
    <source>
        <dbReference type="ARBA" id="ARBA00022840"/>
    </source>
</evidence>
<dbReference type="InterPro" id="IPR050445">
    <property type="entry name" value="Bact_polysacc_biosynth/exp"/>
</dbReference>
<evidence type="ECO:0000313" key="11">
    <source>
        <dbReference type="Proteomes" id="UP001065593"/>
    </source>
</evidence>
<comment type="similarity">
    <text evidence="1">Belongs to the CpsD/CapB family.</text>
</comment>
<evidence type="ECO:0000256" key="1">
    <source>
        <dbReference type="ARBA" id="ARBA00007316"/>
    </source>
</evidence>
<dbReference type="InterPro" id="IPR027417">
    <property type="entry name" value="P-loop_NTPase"/>
</dbReference>
<dbReference type="EC" id="2.7.10.2" evidence="2"/>
<evidence type="ECO:0000256" key="4">
    <source>
        <dbReference type="ARBA" id="ARBA00022741"/>
    </source>
</evidence>
<dbReference type="CDD" id="cd05387">
    <property type="entry name" value="BY-kinase"/>
    <property type="match status" value="1"/>
</dbReference>
<dbReference type="PANTHER" id="PTHR32309:SF13">
    <property type="entry name" value="FERRIC ENTEROBACTIN TRANSPORT PROTEIN FEPE"/>
    <property type="match status" value="1"/>
</dbReference>
<dbReference type="GO" id="GO:0016301">
    <property type="term" value="F:kinase activity"/>
    <property type="evidence" value="ECO:0007669"/>
    <property type="project" value="UniProtKB-KW"/>
</dbReference>
<evidence type="ECO:0000256" key="3">
    <source>
        <dbReference type="ARBA" id="ARBA00022679"/>
    </source>
</evidence>
<dbReference type="SUPFAM" id="SSF52540">
    <property type="entry name" value="P-loop containing nucleoside triphosphate hydrolases"/>
    <property type="match status" value="1"/>
</dbReference>
<reference evidence="10" key="1">
    <citation type="submission" date="2022-08" db="EMBL/GenBank/DDBJ databases">
        <title>Draft genome sequence of Lysinibacillus sp. strain KH24.</title>
        <authorList>
            <person name="Kanbe H."/>
            <person name="Itoh H."/>
        </authorList>
    </citation>
    <scope>NUCLEOTIDE SEQUENCE</scope>
    <source>
        <strain evidence="10">KH24</strain>
    </source>
</reference>
<accession>A0ABQ5NH04</accession>
<comment type="catalytic activity">
    <reaction evidence="8">
        <text>L-tyrosyl-[protein] + ATP = O-phospho-L-tyrosyl-[protein] + ADP + H(+)</text>
        <dbReference type="Rhea" id="RHEA:10596"/>
        <dbReference type="Rhea" id="RHEA-COMP:10136"/>
        <dbReference type="Rhea" id="RHEA-COMP:20101"/>
        <dbReference type="ChEBI" id="CHEBI:15378"/>
        <dbReference type="ChEBI" id="CHEBI:30616"/>
        <dbReference type="ChEBI" id="CHEBI:46858"/>
        <dbReference type="ChEBI" id="CHEBI:61978"/>
        <dbReference type="ChEBI" id="CHEBI:456216"/>
        <dbReference type="EC" id="2.7.10.2"/>
    </reaction>
</comment>
<gene>
    <name evidence="10" type="primary">ywqD</name>
    <name evidence="10" type="ORF">LYSBPC_04460</name>
</gene>
<feature type="domain" description="AAA" evidence="9">
    <location>
        <begin position="36"/>
        <end position="161"/>
    </location>
</feature>
<dbReference type="NCBIfam" id="TIGR01007">
    <property type="entry name" value="eps_fam"/>
    <property type="match status" value="1"/>
</dbReference>
<dbReference type="Gene3D" id="3.40.50.300">
    <property type="entry name" value="P-loop containing nucleotide triphosphate hydrolases"/>
    <property type="match status" value="1"/>
</dbReference>
<dbReference type="RefSeq" id="WP_264987048.1">
    <property type="nucleotide sequence ID" value="NZ_BRZA01000001.1"/>
</dbReference>
<keyword evidence="6" id="KW-0067">ATP-binding</keyword>
<keyword evidence="11" id="KW-1185">Reference proteome</keyword>
<evidence type="ECO:0000259" key="9">
    <source>
        <dbReference type="Pfam" id="PF13614"/>
    </source>
</evidence>
<dbReference type="EMBL" id="BRZA01000001">
    <property type="protein sequence ID" value="GLC87319.1"/>
    <property type="molecule type" value="Genomic_DNA"/>
</dbReference>
<evidence type="ECO:0000256" key="8">
    <source>
        <dbReference type="ARBA" id="ARBA00051245"/>
    </source>
</evidence>
<dbReference type="Proteomes" id="UP001065593">
    <property type="component" value="Unassembled WGS sequence"/>
</dbReference>